<accession>A0A975BR73</accession>
<keyword evidence="2" id="KW-1185">Reference proteome</keyword>
<name>A0A975BR73_9BACT</name>
<evidence type="ECO:0000313" key="1">
    <source>
        <dbReference type="EMBL" id="QTA89724.1"/>
    </source>
</evidence>
<gene>
    <name evidence="1" type="ORF">dnm_057810</name>
</gene>
<dbReference type="Proteomes" id="UP000663722">
    <property type="component" value="Chromosome"/>
</dbReference>
<dbReference type="EMBL" id="CP061800">
    <property type="protein sequence ID" value="QTA89724.1"/>
    <property type="molecule type" value="Genomic_DNA"/>
</dbReference>
<organism evidence="1 2">
    <name type="scientific">Desulfonema magnum</name>
    <dbReference type="NCBI Taxonomy" id="45655"/>
    <lineage>
        <taxon>Bacteria</taxon>
        <taxon>Pseudomonadati</taxon>
        <taxon>Thermodesulfobacteriota</taxon>
        <taxon>Desulfobacteria</taxon>
        <taxon>Desulfobacterales</taxon>
        <taxon>Desulfococcaceae</taxon>
        <taxon>Desulfonema</taxon>
    </lineage>
</organism>
<dbReference type="AlphaFoldDB" id="A0A975BR73"/>
<protein>
    <submittedName>
        <fullName evidence="1">Uncharacterized protein</fullName>
    </submittedName>
</protein>
<evidence type="ECO:0000313" key="2">
    <source>
        <dbReference type="Proteomes" id="UP000663722"/>
    </source>
</evidence>
<reference evidence="1" key="1">
    <citation type="journal article" date="2021" name="Microb. Physiol.">
        <title>Proteogenomic Insights into the Physiology of Marine, Sulfate-Reducing, Filamentous Desulfonema limicola and Desulfonema magnum.</title>
        <authorList>
            <person name="Schnaars V."/>
            <person name="Wohlbrand L."/>
            <person name="Scheve S."/>
            <person name="Hinrichs C."/>
            <person name="Reinhardt R."/>
            <person name="Rabus R."/>
        </authorList>
    </citation>
    <scope>NUCLEOTIDE SEQUENCE</scope>
    <source>
        <strain evidence="1">4be13</strain>
    </source>
</reference>
<dbReference type="KEGG" id="dmm:dnm_057810"/>
<proteinExistence type="predicted"/>
<sequence length="78" mass="8750">MDVAINYQLSVPNPNKLEINKLQAPNSKLQITSTKFQKSDHCDLSFDNCNLSFLKNMAGEPQGAARPAIKRTCEVKER</sequence>